<evidence type="ECO:0000313" key="1">
    <source>
        <dbReference type="EMBL" id="DAF87771.1"/>
    </source>
</evidence>
<name>A0A8S5U011_9CAUD</name>
<dbReference type="EMBL" id="BK015968">
    <property type="protein sequence ID" value="DAF87771.1"/>
    <property type="molecule type" value="Genomic_DNA"/>
</dbReference>
<reference evidence="1" key="1">
    <citation type="journal article" date="2021" name="Proc. Natl. Acad. Sci. U.S.A.">
        <title>A Catalog of Tens of Thousands of Viruses from Human Metagenomes Reveals Hidden Associations with Chronic Diseases.</title>
        <authorList>
            <person name="Tisza M.J."/>
            <person name="Buck C.B."/>
        </authorList>
    </citation>
    <scope>NUCLEOTIDE SEQUENCE</scope>
    <source>
        <strain evidence="1">CtCuC1</strain>
    </source>
</reference>
<protein>
    <submittedName>
        <fullName evidence="1">Virion morphogenesis protein</fullName>
    </submittedName>
</protein>
<sequence length="192" mass="21677">MVNAKVEHKEYNGGISGLFERLRGLQKRHIYVGIPQAKNSRKGEEIGNAELLYIHTHGIRRRPMIEEMDQNMARGLKYSAAFSLYIQSHGSPLWHSPPRPVIEPALAANKVRIAAEFKKIYQATASADGERVERAITRTGLLAQNVCREWFDDPRNNWPANSPVTIAKKKSDKPLIDTGAMRKAITYVVRSD</sequence>
<accession>A0A8S5U011</accession>
<organism evidence="1">
    <name type="scientific">Myoviridae sp. ctCuC1</name>
    <dbReference type="NCBI Taxonomy" id="2825055"/>
    <lineage>
        <taxon>Viruses</taxon>
        <taxon>Duplodnaviria</taxon>
        <taxon>Heunggongvirae</taxon>
        <taxon>Uroviricota</taxon>
        <taxon>Caudoviricetes</taxon>
    </lineage>
</organism>
<proteinExistence type="predicted"/>